<feature type="region of interest" description="Disordered" evidence="1">
    <location>
        <begin position="1"/>
        <end position="25"/>
    </location>
</feature>
<dbReference type="RefSeq" id="WP_195896720.1">
    <property type="nucleotide sequence ID" value="NZ_JADOGI010000052.1"/>
</dbReference>
<reference evidence="2" key="1">
    <citation type="submission" date="2020-11" db="EMBL/GenBank/DDBJ databases">
        <title>Whole-genome analyses of Nonomuraea sp. K274.</title>
        <authorList>
            <person name="Veyisoglu A."/>
        </authorList>
    </citation>
    <scope>NUCLEOTIDE SEQUENCE</scope>
    <source>
        <strain evidence="2">K274</strain>
    </source>
</reference>
<comment type="caution">
    <text evidence="2">The sequence shown here is derived from an EMBL/GenBank/DDBJ whole genome shotgun (WGS) entry which is preliminary data.</text>
</comment>
<evidence type="ECO:0000313" key="3">
    <source>
        <dbReference type="Proteomes" id="UP000605361"/>
    </source>
</evidence>
<feature type="compositionally biased region" description="Low complexity" evidence="1">
    <location>
        <begin position="7"/>
        <end position="18"/>
    </location>
</feature>
<dbReference type="Proteomes" id="UP000605361">
    <property type="component" value="Unassembled WGS sequence"/>
</dbReference>
<name>A0A931AEG9_9ACTN</name>
<sequence>MLGLSTRGRAAPGDGAAGADRRGAGGGRDLAIAGFLLARDAAVYLFLA</sequence>
<proteinExistence type="predicted"/>
<evidence type="ECO:0000256" key="1">
    <source>
        <dbReference type="SAM" id="MobiDB-lite"/>
    </source>
</evidence>
<protein>
    <submittedName>
        <fullName evidence="2">Uncharacterized protein</fullName>
    </submittedName>
</protein>
<keyword evidence="3" id="KW-1185">Reference proteome</keyword>
<evidence type="ECO:0000313" key="2">
    <source>
        <dbReference type="EMBL" id="MBF8187757.1"/>
    </source>
</evidence>
<dbReference type="AlphaFoldDB" id="A0A931AEG9"/>
<organism evidence="2 3">
    <name type="scientific">Nonomuraea cypriaca</name>
    <dbReference type="NCBI Taxonomy" id="1187855"/>
    <lineage>
        <taxon>Bacteria</taxon>
        <taxon>Bacillati</taxon>
        <taxon>Actinomycetota</taxon>
        <taxon>Actinomycetes</taxon>
        <taxon>Streptosporangiales</taxon>
        <taxon>Streptosporangiaceae</taxon>
        <taxon>Nonomuraea</taxon>
    </lineage>
</organism>
<accession>A0A931AEG9</accession>
<gene>
    <name evidence="2" type="ORF">ITP53_18860</name>
</gene>
<dbReference type="EMBL" id="JADOGI010000052">
    <property type="protein sequence ID" value="MBF8187757.1"/>
    <property type="molecule type" value="Genomic_DNA"/>
</dbReference>